<sequence>METFFKSLGKTGIGQFSISVSFHGTDCAVSLLPKASEGDNALKAIRPFTLKGSIEEIDTVFLERLGKPMQETKVLFDNANGYLSNLKKAEEKTKMANDRKEKKKKALSDLKELVKDKNFNPMAEHRKAVNLANKVLELDENDALAKKTIEDMKAYQQPTFF</sequence>
<dbReference type="EMBL" id="CP022957">
    <property type="protein sequence ID" value="ASV30954.1"/>
    <property type="molecule type" value="Genomic_DNA"/>
</dbReference>
<evidence type="ECO:0000313" key="2">
    <source>
        <dbReference type="Proteomes" id="UP000215244"/>
    </source>
</evidence>
<protein>
    <submittedName>
        <fullName evidence="1">Uncharacterized protein</fullName>
    </submittedName>
</protein>
<accession>A0A223V6A7</accession>
<dbReference type="RefSeq" id="WP_094997568.1">
    <property type="nucleotide sequence ID" value="NZ_BMJL01000007.1"/>
</dbReference>
<dbReference type="AlphaFoldDB" id="A0A223V6A7"/>
<dbReference type="OrthoDB" id="1437762at2"/>
<evidence type="ECO:0000313" key="1">
    <source>
        <dbReference type="EMBL" id="ASV30954.1"/>
    </source>
</evidence>
<gene>
    <name evidence="1" type="ORF">CJ263_12415</name>
</gene>
<dbReference type="Pfam" id="PF19556">
    <property type="entry name" value="PRTRC_E"/>
    <property type="match status" value="1"/>
</dbReference>
<dbReference type="KEGG" id="marb:CJ263_12415"/>
<dbReference type="InterPro" id="IPR022273">
    <property type="entry name" value="PRTRC_protein-E"/>
</dbReference>
<keyword evidence="2" id="KW-1185">Reference proteome</keyword>
<dbReference type="Proteomes" id="UP000215244">
    <property type="component" value="Chromosome"/>
</dbReference>
<reference evidence="1 2" key="1">
    <citation type="submission" date="2017-08" db="EMBL/GenBank/DDBJ databases">
        <title>The complete genome sequence of Maribacter sp. B1, isolated from deep-sea sediment.</title>
        <authorList>
            <person name="Wu Y.-H."/>
            <person name="Cheng H."/>
            <person name="Xu X.-W."/>
        </authorList>
    </citation>
    <scope>NUCLEOTIDE SEQUENCE [LARGE SCALE GENOMIC DNA]</scope>
    <source>
        <strain evidence="1 2">B1</strain>
    </source>
</reference>
<proteinExistence type="predicted"/>
<name>A0A223V6A7_9FLAO</name>
<organism evidence="1 2">
    <name type="scientific">Maribacter cobaltidurans</name>
    <dbReference type="NCBI Taxonomy" id="1178778"/>
    <lineage>
        <taxon>Bacteria</taxon>
        <taxon>Pseudomonadati</taxon>
        <taxon>Bacteroidota</taxon>
        <taxon>Flavobacteriia</taxon>
        <taxon>Flavobacteriales</taxon>
        <taxon>Flavobacteriaceae</taxon>
        <taxon>Maribacter</taxon>
    </lineage>
</organism>